<keyword evidence="1" id="KW-0723">Serine/threonine-protein kinase</keyword>
<dbReference type="PROSITE" id="PS50011">
    <property type="entry name" value="PROTEIN_KINASE_DOM"/>
    <property type="match status" value="1"/>
</dbReference>
<dbReference type="InterPro" id="IPR011009">
    <property type="entry name" value="Kinase-like_dom_sf"/>
</dbReference>
<dbReference type="SUPFAM" id="SSF56112">
    <property type="entry name" value="Protein kinase-like (PK-like)"/>
    <property type="match status" value="1"/>
</dbReference>
<keyword evidence="10" id="KW-1185">Reference proteome</keyword>
<dbReference type="AlphaFoldDB" id="A0A1D3D7X9"/>
<dbReference type="GO" id="GO:0005634">
    <property type="term" value="C:nucleus"/>
    <property type="evidence" value="ECO:0007669"/>
    <property type="project" value="TreeGrafter"/>
</dbReference>
<organism evidence="9 10">
    <name type="scientific">Cyclospora cayetanensis</name>
    <dbReference type="NCBI Taxonomy" id="88456"/>
    <lineage>
        <taxon>Eukaryota</taxon>
        <taxon>Sar</taxon>
        <taxon>Alveolata</taxon>
        <taxon>Apicomplexa</taxon>
        <taxon>Conoidasida</taxon>
        <taxon>Coccidia</taxon>
        <taxon>Eucoccidiorida</taxon>
        <taxon>Eimeriorina</taxon>
        <taxon>Eimeriidae</taxon>
        <taxon>Cyclospora</taxon>
    </lineage>
</organism>
<evidence type="ECO:0000313" key="9">
    <source>
        <dbReference type="EMBL" id="OEH79565.1"/>
    </source>
</evidence>
<dbReference type="SMART" id="SM00220">
    <property type="entry name" value="S_TKc"/>
    <property type="match status" value="1"/>
</dbReference>
<dbReference type="InParanoid" id="A0A1D3D7X9"/>
<dbReference type="CDD" id="cd00180">
    <property type="entry name" value="PKc"/>
    <property type="match status" value="1"/>
</dbReference>
<dbReference type="InterPro" id="IPR008271">
    <property type="entry name" value="Ser/Thr_kinase_AS"/>
</dbReference>
<evidence type="ECO:0000256" key="3">
    <source>
        <dbReference type="ARBA" id="ARBA00022741"/>
    </source>
</evidence>
<feature type="region of interest" description="Disordered" evidence="7">
    <location>
        <begin position="694"/>
        <end position="717"/>
    </location>
</feature>
<keyword evidence="2" id="KW-0808">Transferase</keyword>
<dbReference type="InterPro" id="IPR000719">
    <property type="entry name" value="Prot_kinase_dom"/>
</dbReference>
<gene>
    <name evidence="9" type="ORF">cyc_05114</name>
</gene>
<sequence length="1231" mass="132594">MAPAVVGLQRPLSVTSAETGVSLPAPNAAEQRQKRSSGTRCLPLPLGYRLSLPEKLPNAVPLRRQGSASVFQGYRRQHLLGTGTYAEVWCVQQEGTGLLYAAKLLQPNKFSVDTAPRVCQMFEKEIVNLALCQCPGVVTLFEVVEGAEGWLLVLELVNGGTVWAEDVCSNESEAFCLFMQLLQAILHIQACKVIHRDLKPTNMLLTKSKRVLIADFGWSEAEEACNTHSLEWPGQKNLPLADAAPLVMEDVQRLRRAPPPRLFKASYEAWEVFVGLTSSSPVRRWSLEDVLEHPWFSRQLLQLGPPSFSLLWHPKVKGLMAELYAAKRIVASHSAPQCIHANAVAYGQCTSEAAAVLATASASVPASEATPLELKQPEAEAGAPRNAATAVPVAPPPTVMVAQTTGQPTGAPQKANLGAPHILRRGLSELPPASAAFLVGPFIHGNLAPLQQHEQQSRQYDLMIKQQLLQQQVLLGRQNQAVSRQSPSRCRPSRGAFVNEFQGRATEVPFVSAVGAQHLQQPLTDADASTGPPQSSRGSLHATEHLLEKQQGQKYLVTRQTAQQLPCRVSSPRDVRLHSQDCSTILELQQARQQQPRVPWLVLGKGDDSSSVEQKPKQDNTSPKRIAKTESFDKASMAAEEATALGTKPRDARDTTAVTGAPEHSSVAACARWIRSGLGAVAALATPRLVQRLPESQPRQQYNHRQHQEDKAHQPQHCVVESRGYWRESDSTRTLEATWQRAINVAAALLMSLNNQGKRMASHAPRSLGDGSNTTAMGLGRTWGRRCVRVGLRPSAAHTKAPLTGGEVTASGPKGLVVGGRPQVARSISSIESPGDLRALERLAPQKCEALITMPTGKDGCPDAPRNSSPNSSTKKSNCEKSASASSPNRSSSYNSEETSTSDCNTPRTDHLASPACQGGNEKQLKNVQQHHQPLKLSPTVPLLPLGDLPLCSYTSTGSVTDRGRTGVGAICMERHEDGIQTTFQRSLSVKQADEFEKLPDFMDPVSGRSIPLRPLNTSEAQESIEGTLHPAVEANSLVEAKSNGSSTVSNTEASRVPQKQGISVPRLRIAHAVAPNLLAGIVPAIARQDTGRCRSFQTVHPTGFAAAAPADPVSSSGCNVTSSAAEMTGAVMGSPRDTQSSFSGDEPMRQHTDPSVPAAATAAVSFLQNLVTNPLQRLQQLQHQTDRQTHQKSAAVAAAAKIANCLISEQPLTKSHTQQRSGENLQQQKS</sequence>
<name>A0A1D3D7X9_9EIME</name>
<evidence type="ECO:0000256" key="5">
    <source>
        <dbReference type="ARBA" id="ARBA00022840"/>
    </source>
</evidence>
<evidence type="ECO:0000256" key="4">
    <source>
        <dbReference type="ARBA" id="ARBA00022777"/>
    </source>
</evidence>
<keyword evidence="4 9" id="KW-0418">Kinase</keyword>
<keyword evidence="5 6" id="KW-0067">ATP-binding</keyword>
<dbReference type="GO" id="GO:0004674">
    <property type="term" value="F:protein serine/threonine kinase activity"/>
    <property type="evidence" value="ECO:0007669"/>
    <property type="project" value="UniProtKB-KW"/>
</dbReference>
<reference evidence="9 10" key="1">
    <citation type="journal article" date="2016" name="BMC Genomics">
        <title>Comparative genomics reveals Cyclospora cayetanensis possesses coccidia-like metabolism and invasion components but unique surface antigens.</title>
        <authorList>
            <person name="Liu S."/>
            <person name="Wang L."/>
            <person name="Zheng H."/>
            <person name="Xu Z."/>
            <person name="Roellig D.M."/>
            <person name="Li N."/>
            <person name="Frace M.A."/>
            <person name="Tang K."/>
            <person name="Arrowood M.J."/>
            <person name="Moss D.M."/>
            <person name="Zhang L."/>
            <person name="Feng Y."/>
            <person name="Xiao L."/>
        </authorList>
    </citation>
    <scope>NUCLEOTIDE SEQUENCE [LARGE SCALE GENOMIC DNA]</scope>
    <source>
        <strain evidence="9 10">CHN_HEN01</strain>
    </source>
</reference>
<dbReference type="Gene3D" id="1.10.510.10">
    <property type="entry name" value="Transferase(Phosphotransferase) domain 1"/>
    <property type="match status" value="1"/>
</dbReference>
<evidence type="ECO:0000256" key="6">
    <source>
        <dbReference type="PROSITE-ProRule" id="PRU10141"/>
    </source>
</evidence>
<feature type="region of interest" description="Disordered" evidence="7">
    <location>
        <begin position="854"/>
        <end position="919"/>
    </location>
</feature>
<feature type="region of interest" description="Disordered" evidence="7">
    <location>
        <begin position="369"/>
        <end position="416"/>
    </location>
</feature>
<evidence type="ECO:0000256" key="2">
    <source>
        <dbReference type="ARBA" id="ARBA00022679"/>
    </source>
</evidence>
<comment type="caution">
    <text evidence="9">The sequence shown here is derived from an EMBL/GenBank/DDBJ whole genome shotgun (WGS) entry which is preliminary data.</text>
</comment>
<feature type="compositionally biased region" description="Polar residues" evidence="7">
    <location>
        <begin position="609"/>
        <end position="623"/>
    </location>
</feature>
<evidence type="ECO:0000256" key="7">
    <source>
        <dbReference type="SAM" id="MobiDB-lite"/>
    </source>
</evidence>
<accession>A0A1D3D7X9</accession>
<proteinExistence type="predicted"/>
<evidence type="ECO:0000256" key="1">
    <source>
        <dbReference type="ARBA" id="ARBA00022527"/>
    </source>
</evidence>
<evidence type="ECO:0000259" key="8">
    <source>
        <dbReference type="PROSITE" id="PS50011"/>
    </source>
</evidence>
<dbReference type="InterPro" id="IPR017441">
    <property type="entry name" value="Protein_kinase_ATP_BS"/>
</dbReference>
<dbReference type="Pfam" id="PF00069">
    <property type="entry name" value="Pkinase"/>
    <property type="match status" value="1"/>
</dbReference>
<keyword evidence="3 6" id="KW-0547">Nucleotide-binding</keyword>
<feature type="region of interest" description="Disordered" evidence="7">
    <location>
        <begin position="602"/>
        <end position="663"/>
    </location>
</feature>
<feature type="region of interest" description="Disordered" evidence="7">
    <location>
        <begin position="1132"/>
        <end position="1154"/>
    </location>
</feature>
<dbReference type="Proteomes" id="UP000095192">
    <property type="component" value="Unassembled WGS sequence"/>
</dbReference>
<feature type="compositionally biased region" description="Low complexity" evidence="7">
    <location>
        <begin position="867"/>
        <end position="902"/>
    </location>
</feature>
<evidence type="ECO:0000313" key="10">
    <source>
        <dbReference type="Proteomes" id="UP000095192"/>
    </source>
</evidence>
<dbReference type="PANTHER" id="PTHR24345:SF0">
    <property type="entry name" value="CELL CYCLE SERINE_THREONINE-PROTEIN KINASE CDC5_MSD2"/>
    <property type="match status" value="1"/>
</dbReference>
<protein>
    <submittedName>
        <fullName evidence="9">Protein kinase domain-containing protein</fullName>
    </submittedName>
</protein>
<dbReference type="VEuPathDB" id="ToxoDB:cyc_05114"/>
<feature type="binding site" evidence="6">
    <location>
        <position position="103"/>
    </location>
    <ligand>
        <name>ATP</name>
        <dbReference type="ChEBI" id="CHEBI:30616"/>
    </ligand>
</feature>
<dbReference type="PROSITE" id="PS00108">
    <property type="entry name" value="PROTEIN_KINASE_ST"/>
    <property type="match status" value="1"/>
</dbReference>
<dbReference type="PANTHER" id="PTHR24345">
    <property type="entry name" value="SERINE/THREONINE-PROTEIN KINASE PLK"/>
    <property type="match status" value="1"/>
</dbReference>
<dbReference type="EMBL" id="JROU02000347">
    <property type="protein sequence ID" value="OEH79565.1"/>
    <property type="molecule type" value="Genomic_DNA"/>
</dbReference>
<dbReference type="PROSITE" id="PS00107">
    <property type="entry name" value="PROTEIN_KINASE_ATP"/>
    <property type="match status" value="1"/>
</dbReference>
<dbReference type="VEuPathDB" id="ToxoDB:LOC34621527"/>
<dbReference type="GO" id="GO:0005524">
    <property type="term" value="F:ATP binding"/>
    <property type="evidence" value="ECO:0007669"/>
    <property type="project" value="UniProtKB-UniRule"/>
</dbReference>
<feature type="domain" description="Protein kinase" evidence="8">
    <location>
        <begin position="74"/>
        <end position="379"/>
    </location>
</feature>